<feature type="transmembrane region" description="Helical" evidence="1">
    <location>
        <begin position="6"/>
        <end position="29"/>
    </location>
</feature>
<evidence type="ECO:0000313" key="2">
    <source>
        <dbReference type="EMBL" id="KAF2681296.1"/>
    </source>
</evidence>
<name>A0A6G1ISS5_9PLEO</name>
<accession>A0A6G1ISS5</accession>
<protein>
    <submittedName>
        <fullName evidence="2">Uncharacterized protein</fullName>
    </submittedName>
</protein>
<organism evidence="2 3">
    <name type="scientific">Lentithecium fluviatile CBS 122367</name>
    <dbReference type="NCBI Taxonomy" id="1168545"/>
    <lineage>
        <taxon>Eukaryota</taxon>
        <taxon>Fungi</taxon>
        <taxon>Dikarya</taxon>
        <taxon>Ascomycota</taxon>
        <taxon>Pezizomycotina</taxon>
        <taxon>Dothideomycetes</taxon>
        <taxon>Pleosporomycetidae</taxon>
        <taxon>Pleosporales</taxon>
        <taxon>Massarineae</taxon>
        <taxon>Lentitheciaceae</taxon>
        <taxon>Lentithecium</taxon>
    </lineage>
</organism>
<dbReference type="EMBL" id="MU005592">
    <property type="protein sequence ID" value="KAF2681296.1"/>
    <property type="molecule type" value="Genomic_DNA"/>
</dbReference>
<keyword evidence="1" id="KW-0812">Transmembrane</keyword>
<evidence type="ECO:0000256" key="1">
    <source>
        <dbReference type="SAM" id="Phobius"/>
    </source>
</evidence>
<dbReference type="Proteomes" id="UP000799291">
    <property type="component" value="Unassembled WGS sequence"/>
</dbReference>
<reference evidence="2" key="1">
    <citation type="journal article" date="2020" name="Stud. Mycol.">
        <title>101 Dothideomycetes genomes: a test case for predicting lifestyles and emergence of pathogens.</title>
        <authorList>
            <person name="Haridas S."/>
            <person name="Albert R."/>
            <person name="Binder M."/>
            <person name="Bloem J."/>
            <person name="Labutti K."/>
            <person name="Salamov A."/>
            <person name="Andreopoulos B."/>
            <person name="Baker S."/>
            <person name="Barry K."/>
            <person name="Bills G."/>
            <person name="Bluhm B."/>
            <person name="Cannon C."/>
            <person name="Castanera R."/>
            <person name="Culley D."/>
            <person name="Daum C."/>
            <person name="Ezra D."/>
            <person name="Gonzalez J."/>
            <person name="Henrissat B."/>
            <person name="Kuo A."/>
            <person name="Liang C."/>
            <person name="Lipzen A."/>
            <person name="Lutzoni F."/>
            <person name="Magnuson J."/>
            <person name="Mondo S."/>
            <person name="Nolan M."/>
            <person name="Ohm R."/>
            <person name="Pangilinan J."/>
            <person name="Park H.-J."/>
            <person name="Ramirez L."/>
            <person name="Alfaro M."/>
            <person name="Sun H."/>
            <person name="Tritt A."/>
            <person name="Yoshinaga Y."/>
            <person name="Zwiers L.-H."/>
            <person name="Turgeon B."/>
            <person name="Goodwin S."/>
            <person name="Spatafora J."/>
            <person name="Crous P."/>
            <person name="Grigoriev I."/>
        </authorList>
    </citation>
    <scope>NUCLEOTIDE SEQUENCE</scope>
    <source>
        <strain evidence="2">CBS 122367</strain>
    </source>
</reference>
<keyword evidence="1" id="KW-0472">Membrane</keyword>
<keyword evidence="1" id="KW-1133">Transmembrane helix</keyword>
<sequence length="63" mass="7086">MYVCAGCWTCVVVGIRGLGVCGWVILVCVRRRRNTSTAVLEYFMTTLIAFTQKHSRHLGHLSD</sequence>
<keyword evidence="3" id="KW-1185">Reference proteome</keyword>
<evidence type="ECO:0000313" key="3">
    <source>
        <dbReference type="Proteomes" id="UP000799291"/>
    </source>
</evidence>
<proteinExistence type="predicted"/>
<dbReference type="AlphaFoldDB" id="A0A6G1ISS5"/>
<gene>
    <name evidence="2" type="ORF">K458DRAFT_420795</name>
</gene>